<protein>
    <submittedName>
        <fullName evidence="4">Filamentation induced by cAMP protein Fic</fullName>
    </submittedName>
</protein>
<name>A1VUE7_POLNA</name>
<dbReference type="HOGENOM" id="CLU_041789_0_0_4"/>
<dbReference type="InterPro" id="IPR025230">
    <property type="entry name" value="DUF4172"/>
</dbReference>
<dbReference type="PANTHER" id="PTHR13504:SF33">
    <property type="entry name" value="FIC FAMILY PROTEIN"/>
    <property type="match status" value="1"/>
</dbReference>
<accession>A1VUE7</accession>
<reference evidence="5" key="1">
    <citation type="journal article" date="2009" name="Environ. Microbiol.">
        <title>The genome of Polaromonas naphthalenivorans strain CJ2, isolated from coal tar-contaminated sediment, reveals physiological and metabolic versatility and evolution through extensive horizontal gene transfer.</title>
        <authorList>
            <person name="Yagi J.M."/>
            <person name="Sims D."/>
            <person name="Brettin T."/>
            <person name="Bruce D."/>
            <person name="Madsen E.L."/>
        </authorList>
    </citation>
    <scope>NUCLEOTIDE SEQUENCE [LARGE SCALE GENOMIC DNA]</scope>
    <source>
        <strain evidence="5">CJ2</strain>
    </source>
</reference>
<dbReference type="RefSeq" id="WP_011803341.1">
    <property type="nucleotide sequence ID" value="NC_008781.1"/>
</dbReference>
<evidence type="ECO:0000313" key="4">
    <source>
        <dbReference type="EMBL" id="ABM39275.1"/>
    </source>
</evidence>
<keyword evidence="2" id="KW-0067">ATP-binding</keyword>
<dbReference type="STRING" id="365044.Pnap_3980"/>
<keyword evidence="2" id="KW-0547">Nucleotide-binding</keyword>
<dbReference type="Pfam" id="PF02661">
    <property type="entry name" value="Fic"/>
    <property type="match status" value="1"/>
</dbReference>
<evidence type="ECO:0000256" key="1">
    <source>
        <dbReference type="PIRSR" id="PIRSR640198-1"/>
    </source>
</evidence>
<dbReference type="EMBL" id="CP000529">
    <property type="protein sequence ID" value="ABM39275.1"/>
    <property type="molecule type" value="Genomic_DNA"/>
</dbReference>
<feature type="domain" description="Fido" evidence="3">
    <location>
        <begin position="121"/>
        <end position="297"/>
    </location>
</feature>
<gene>
    <name evidence="4" type="ordered locus">Pnap_3980</name>
</gene>
<evidence type="ECO:0000313" key="5">
    <source>
        <dbReference type="Proteomes" id="UP000000644"/>
    </source>
</evidence>
<keyword evidence="5" id="KW-1185">Reference proteome</keyword>
<dbReference type="SUPFAM" id="SSF140931">
    <property type="entry name" value="Fic-like"/>
    <property type="match status" value="1"/>
</dbReference>
<dbReference type="Gene3D" id="1.10.3290.10">
    <property type="entry name" value="Fido-like domain"/>
    <property type="match status" value="1"/>
</dbReference>
<evidence type="ECO:0000256" key="2">
    <source>
        <dbReference type="PIRSR" id="PIRSR640198-2"/>
    </source>
</evidence>
<dbReference type="InterPro" id="IPR003812">
    <property type="entry name" value="Fido"/>
</dbReference>
<feature type="binding site" evidence="2">
    <location>
        <begin position="232"/>
        <end position="239"/>
    </location>
    <ligand>
        <name>ATP</name>
        <dbReference type="ChEBI" id="CHEBI:30616"/>
    </ligand>
</feature>
<dbReference type="Proteomes" id="UP000000644">
    <property type="component" value="Chromosome"/>
</dbReference>
<organism evidence="4 5">
    <name type="scientific">Polaromonas naphthalenivorans (strain CJ2)</name>
    <dbReference type="NCBI Taxonomy" id="365044"/>
    <lineage>
        <taxon>Bacteria</taxon>
        <taxon>Pseudomonadati</taxon>
        <taxon>Pseudomonadota</taxon>
        <taxon>Betaproteobacteria</taxon>
        <taxon>Burkholderiales</taxon>
        <taxon>Comamonadaceae</taxon>
        <taxon>Polaromonas</taxon>
    </lineage>
</organism>
<dbReference type="PROSITE" id="PS51459">
    <property type="entry name" value="FIDO"/>
    <property type="match status" value="1"/>
</dbReference>
<proteinExistence type="predicted"/>
<dbReference type="InterPro" id="IPR036388">
    <property type="entry name" value="WH-like_DNA-bd_sf"/>
</dbReference>
<dbReference type="InterPro" id="IPR040198">
    <property type="entry name" value="Fido_containing"/>
</dbReference>
<feature type="active site" evidence="1">
    <location>
        <position position="228"/>
    </location>
</feature>
<dbReference type="Gene3D" id="1.10.10.10">
    <property type="entry name" value="Winged helix-like DNA-binding domain superfamily/Winged helix DNA-binding domain"/>
    <property type="match status" value="1"/>
</dbReference>
<feature type="binding site" evidence="2">
    <location>
        <begin position="270"/>
        <end position="271"/>
    </location>
    <ligand>
        <name>ATP</name>
        <dbReference type="ChEBI" id="CHEBI:30616"/>
    </ligand>
</feature>
<dbReference type="InterPro" id="IPR036597">
    <property type="entry name" value="Fido-like_dom_sf"/>
</dbReference>
<dbReference type="KEGG" id="pna:Pnap_3980"/>
<dbReference type="eggNOG" id="COG3177">
    <property type="taxonomic scope" value="Bacteria"/>
</dbReference>
<dbReference type="AlphaFoldDB" id="A1VUE7"/>
<dbReference type="Pfam" id="PF13776">
    <property type="entry name" value="DUF4172"/>
    <property type="match status" value="1"/>
</dbReference>
<evidence type="ECO:0000259" key="3">
    <source>
        <dbReference type="PROSITE" id="PS51459"/>
    </source>
</evidence>
<dbReference type="GO" id="GO:0005524">
    <property type="term" value="F:ATP binding"/>
    <property type="evidence" value="ECO:0007669"/>
    <property type="project" value="UniProtKB-KW"/>
</dbReference>
<sequence length="408" mass="43889">MTTSAPTTPAHYIWQHPDWPKLGFDAQALAHDLNQARLQQGRLLGLLDAIGLTEAQEITRELWVQEAVATAAIEGEQLDLAAVRSSVAYRLGLADASTGDRHVDGLVEVMQDATDGFASVLDGDRLCRWQSALFPGGTSGLRRIAVGRWRDHADPMQIVSGRPGREVVHYTAPASSRVAGEMARFLAWFEATRPASQRAASASPDVPATTLNGLARAAVAHLWFESIHPFEDGNGRLGRAIVDMALAQDVGAPARLFGMSRQLLVSRGAYYDALSQAQSGPPEGALDVTPWVQWFVQAFTRSCILSQAAVKQALDKAAFRQRMSGLALNARQIKVLMRLLEAGSSELGGGFLGGMTADKYGKISATSKATATRDLAELLQHGLLRVEGVGKATRYAVNVAGWNQPVTR</sequence>
<dbReference type="PANTHER" id="PTHR13504">
    <property type="entry name" value="FIDO DOMAIN-CONTAINING PROTEIN DDB_G0283145"/>
    <property type="match status" value="1"/>
</dbReference>